<feature type="compositionally biased region" description="Basic and acidic residues" evidence="1">
    <location>
        <begin position="212"/>
        <end position="233"/>
    </location>
</feature>
<evidence type="ECO:0000259" key="2">
    <source>
        <dbReference type="SMART" id="SM00382"/>
    </source>
</evidence>
<proteinExistence type="predicted"/>
<dbReference type="InterPro" id="IPR027065">
    <property type="entry name" value="Lon_Prtase"/>
</dbReference>
<keyword evidence="4" id="KW-1185">Reference proteome</keyword>
<evidence type="ECO:0000256" key="1">
    <source>
        <dbReference type="SAM" id="MobiDB-lite"/>
    </source>
</evidence>
<dbReference type="InterPro" id="IPR027417">
    <property type="entry name" value="P-loop_NTPase"/>
</dbReference>
<protein>
    <recommendedName>
        <fullName evidence="2">AAA+ ATPase domain-containing protein</fullName>
    </recommendedName>
</protein>
<dbReference type="SUPFAM" id="SSF52540">
    <property type="entry name" value="P-loop containing nucleoside triphosphate hydrolases"/>
    <property type="match status" value="1"/>
</dbReference>
<sequence length="544" mass="58632">MTLDPKRVAEARLSLRLQTPPAYSLPGNPPDLDSLYKGAGLCWNNAYADVRAWAIQVETKGLPATLVALLEPLQDAPTVDHVVAAAECAARCELDDELSTDVQWACGQIAQRLRFVGAFMGHYVCTCMAYHAVSVAASGQHDDAILNLMLTTVAVLREVGHRIIAEIFDPTRDADIARLREMVVPDMERDADNIELWRELRLADTQAAAGADEPRGAVRDDTGQDSRDEDHDRANRVVADLLNEGRPAGASEPGITVLQSVSHLPGSAKDGSRGSTGSTPRAEFAGIAGERLRCLPLRDLSETRAALVARHPHAAGVVDRALGHAVGRPYATLPPILFVGRPGAGKTRLATDILAFMGLPSIVYACAGVADGSFGGTSRQWGTGRGCVPLQRAKAHRLATCGIVLDEVEKAGESRHNGNLQDTLLAMLDHADRFFDPYVEAQVDLSGMTFLATANSRTGLSTPLLDRFIVIDVQTPGREHVPALVDGILADVRRERGLDLDWCPELDGEELAAVQDAWRPGSIRSLRRLVEAILATRESLAPRH</sequence>
<feature type="domain" description="AAA+ ATPase" evidence="2">
    <location>
        <begin position="332"/>
        <end position="475"/>
    </location>
</feature>
<dbReference type="InterPro" id="IPR003593">
    <property type="entry name" value="AAA+_ATPase"/>
</dbReference>
<dbReference type="InterPro" id="IPR003959">
    <property type="entry name" value="ATPase_AAA_core"/>
</dbReference>
<evidence type="ECO:0000313" key="4">
    <source>
        <dbReference type="Proteomes" id="UP001157440"/>
    </source>
</evidence>
<dbReference type="SMART" id="SM00382">
    <property type="entry name" value="AAA"/>
    <property type="match status" value="1"/>
</dbReference>
<dbReference type="GO" id="GO:0016887">
    <property type="term" value="F:ATP hydrolysis activity"/>
    <property type="evidence" value="ECO:0007669"/>
    <property type="project" value="InterPro"/>
</dbReference>
<dbReference type="GO" id="GO:0030163">
    <property type="term" value="P:protein catabolic process"/>
    <property type="evidence" value="ECO:0007669"/>
    <property type="project" value="InterPro"/>
</dbReference>
<dbReference type="GO" id="GO:0004176">
    <property type="term" value="F:ATP-dependent peptidase activity"/>
    <property type="evidence" value="ECO:0007669"/>
    <property type="project" value="InterPro"/>
</dbReference>
<dbReference type="PANTHER" id="PTHR10046">
    <property type="entry name" value="ATP DEPENDENT LON PROTEASE FAMILY MEMBER"/>
    <property type="match status" value="1"/>
</dbReference>
<dbReference type="AlphaFoldDB" id="A0AA37TNB9"/>
<dbReference type="RefSeq" id="WP_238194313.1">
    <property type="nucleotide sequence ID" value="NZ_BPQZ01000001.1"/>
</dbReference>
<organism evidence="3 4">
    <name type="scientific">Methylobacterium tardum</name>
    <dbReference type="NCBI Taxonomy" id="374432"/>
    <lineage>
        <taxon>Bacteria</taxon>
        <taxon>Pseudomonadati</taxon>
        <taxon>Pseudomonadota</taxon>
        <taxon>Alphaproteobacteria</taxon>
        <taxon>Hyphomicrobiales</taxon>
        <taxon>Methylobacteriaceae</taxon>
        <taxon>Methylobacterium</taxon>
    </lineage>
</organism>
<evidence type="ECO:0000313" key="3">
    <source>
        <dbReference type="EMBL" id="GLS71268.1"/>
    </source>
</evidence>
<dbReference type="Pfam" id="PF00004">
    <property type="entry name" value="AAA"/>
    <property type="match status" value="1"/>
</dbReference>
<dbReference type="GO" id="GO:0005524">
    <property type="term" value="F:ATP binding"/>
    <property type="evidence" value="ECO:0007669"/>
    <property type="project" value="InterPro"/>
</dbReference>
<feature type="region of interest" description="Disordered" evidence="1">
    <location>
        <begin position="263"/>
        <end position="283"/>
    </location>
</feature>
<dbReference type="Proteomes" id="UP001157440">
    <property type="component" value="Unassembled WGS sequence"/>
</dbReference>
<gene>
    <name evidence="3" type="ORF">GCM10007890_32810</name>
</gene>
<dbReference type="Gene3D" id="3.40.50.300">
    <property type="entry name" value="P-loop containing nucleotide triphosphate hydrolases"/>
    <property type="match status" value="1"/>
</dbReference>
<reference evidence="4" key="1">
    <citation type="journal article" date="2019" name="Int. J. Syst. Evol. Microbiol.">
        <title>The Global Catalogue of Microorganisms (GCM) 10K type strain sequencing project: providing services to taxonomists for standard genome sequencing and annotation.</title>
        <authorList>
            <consortium name="The Broad Institute Genomics Platform"/>
            <consortium name="The Broad Institute Genome Sequencing Center for Infectious Disease"/>
            <person name="Wu L."/>
            <person name="Ma J."/>
        </authorList>
    </citation>
    <scope>NUCLEOTIDE SEQUENCE [LARGE SCALE GENOMIC DNA]</scope>
    <source>
        <strain evidence="4">NBRC 103632</strain>
    </source>
</reference>
<dbReference type="GO" id="GO:0004252">
    <property type="term" value="F:serine-type endopeptidase activity"/>
    <property type="evidence" value="ECO:0007669"/>
    <property type="project" value="InterPro"/>
</dbReference>
<name>A0AA37TNB9_9HYPH</name>
<comment type="caution">
    <text evidence="3">The sequence shown here is derived from an EMBL/GenBank/DDBJ whole genome shotgun (WGS) entry which is preliminary data.</text>
</comment>
<dbReference type="EMBL" id="BSPL01000017">
    <property type="protein sequence ID" value="GLS71268.1"/>
    <property type="molecule type" value="Genomic_DNA"/>
</dbReference>
<feature type="region of interest" description="Disordered" evidence="1">
    <location>
        <begin position="207"/>
        <end position="233"/>
    </location>
</feature>
<accession>A0AA37TNB9</accession>